<protein>
    <submittedName>
        <fullName evidence="1">Uncharacterized protein</fullName>
    </submittedName>
</protein>
<evidence type="ECO:0000313" key="2">
    <source>
        <dbReference type="Proteomes" id="UP000199475"/>
    </source>
</evidence>
<dbReference type="Proteomes" id="UP000199475">
    <property type="component" value="Unassembled WGS sequence"/>
</dbReference>
<reference evidence="1 2" key="1">
    <citation type="submission" date="2016-10" db="EMBL/GenBank/DDBJ databases">
        <authorList>
            <person name="de Groot N.N."/>
        </authorList>
    </citation>
    <scope>NUCLEOTIDE SEQUENCE [LARGE SCALE GENOMIC DNA]</scope>
    <source>
        <strain evidence="1 2">CGMCC 1.9159</strain>
    </source>
</reference>
<dbReference type="AlphaFoldDB" id="A0A1G9JUU7"/>
<organism evidence="1 2">
    <name type="scientific">Tessaracoccus oleiagri</name>
    <dbReference type="NCBI Taxonomy" id="686624"/>
    <lineage>
        <taxon>Bacteria</taxon>
        <taxon>Bacillati</taxon>
        <taxon>Actinomycetota</taxon>
        <taxon>Actinomycetes</taxon>
        <taxon>Propionibacteriales</taxon>
        <taxon>Propionibacteriaceae</taxon>
        <taxon>Tessaracoccus</taxon>
    </lineage>
</organism>
<dbReference type="EMBL" id="FNGP01000002">
    <property type="protein sequence ID" value="SDL41271.1"/>
    <property type="molecule type" value="Genomic_DNA"/>
</dbReference>
<evidence type="ECO:0000313" key="1">
    <source>
        <dbReference type="EMBL" id="SDL41271.1"/>
    </source>
</evidence>
<accession>A0A1G9JUU7</accession>
<sequence length="272" mass="29484">MPFVVDGPLSEQDNAAEVVEALHMVAGHLPVLKLDVTLDQATLNALTPDERVVTYRWADDAIDAVTSDFQYLGQTTFNPADYPLASIGRMFDVADLRGVHGDPIYQIQEYREGAVLQTVSSLPESTTVFFLKDGSAVPDLTVTSALDIADGFKAVTEGVTEINQFGLSPERGYWADMPGDDGQIVRRTRTGGVPAYDAPRTELNPLPVFDPEVIDPAVIAMVLARVRTEPTEACTVTVDMALERSAPVITVVCGTETYYADLEGRDMTDLIG</sequence>
<proteinExistence type="predicted"/>
<name>A0A1G9JUU7_9ACTN</name>
<keyword evidence="2" id="KW-1185">Reference proteome</keyword>
<gene>
    <name evidence="1" type="ORF">SAMN04488242_1484</name>
</gene>